<dbReference type="Gene3D" id="3.40.50.300">
    <property type="entry name" value="P-loop containing nucleotide triphosphate hydrolases"/>
    <property type="match status" value="1"/>
</dbReference>
<organism evidence="9 10">
    <name type="scientific">Trypanosoma theileri</name>
    <dbReference type="NCBI Taxonomy" id="67003"/>
    <lineage>
        <taxon>Eukaryota</taxon>
        <taxon>Discoba</taxon>
        <taxon>Euglenozoa</taxon>
        <taxon>Kinetoplastea</taxon>
        <taxon>Metakinetoplastina</taxon>
        <taxon>Trypanosomatida</taxon>
        <taxon>Trypanosomatidae</taxon>
        <taxon>Trypanosoma</taxon>
    </lineage>
</organism>
<evidence type="ECO:0000256" key="4">
    <source>
        <dbReference type="ARBA" id="ARBA00023172"/>
    </source>
</evidence>
<feature type="compositionally biased region" description="Low complexity" evidence="7">
    <location>
        <begin position="144"/>
        <end position="154"/>
    </location>
</feature>
<keyword evidence="6" id="KW-0378">Hydrolase</keyword>
<keyword evidence="10" id="KW-1185">Reference proteome</keyword>
<dbReference type="PANTHER" id="PTHR47642">
    <property type="entry name" value="ATP-DEPENDENT DNA HELICASE"/>
    <property type="match status" value="1"/>
</dbReference>
<evidence type="ECO:0000256" key="3">
    <source>
        <dbReference type="ARBA" id="ARBA00011245"/>
    </source>
</evidence>
<protein>
    <recommendedName>
        <fullName evidence="6">ATP-dependent DNA helicase</fullName>
        <ecNumber evidence="6">5.6.2.3</ecNumber>
    </recommendedName>
</protein>
<keyword evidence="6" id="KW-0067">ATP-binding</keyword>
<dbReference type="GO" id="GO:0043139">
    <property type="term" value="F:5'-3' DNA helicase activity"/>
    <property type="evidence" value="ECO:0007669"/>
    <property type="project" value="UniProtKB-EC"/>
</dbReference>
<dbReference type="GO" id="GO:0006281">
    <property type="term" value="P:DNA repair"/>
    <property type="evidence" value="ECO:0007669"/>
    <property type="project" value="UniProtKB-KW"/>
</dbReference>
<dbReference type="Pfam" id="PF05970">
    <property type="entry name" value="PIF1"/>
    <property type="match status" value="1"/>
</dbReference>
<feature type="region of interest" description="Disordered" evidence="7">
    <location>
        <begin position="87"/>
        <end position="113"/>
    </location>
</feature>
<feature type="region of interest" description="Disordered" evidence="7">
    <location>
        <begin position="133"/>
        <end position="190"/>
    </location>
</feature>
<feature type="compositionally biased region" description="Basic and acidic residues" evidence="7">
    <location>
        <begin position="172"/>
        <end position="181"/>
    </location>
</feature>
<dbReference type="GO" id="GO:0016887">
    <property type="term" value="F:ATP hydrolysis activity"/>
    <property type="evidence" value="ECO:0007669"/>
    <property type="project" value="RHEA"/>
</dbReference>
<dbReference type="EMBL" id="NBCO01000027">
    <property type="protein sequence ID" value="ORC86625.1"/>
    <property type="molecule type" value="Genomic_DNA"/>
</dbReference>
<feature type="compositionally biased region" description="Acidic residues" evidence="7">
    <location>
        <begin position="133"/>
        <end position="143"/>
    </location>
</feature>
<feature type="compositionally biased region" description="Low complexity" evidence="7">
    <location>
        <begin position="743"/>
        <end position="753"/>
    </location>
</feature>
<feature type="compositionally biased region" description="Basic and acidic residues" evidence="7">
    <location>
        <begin position="103"/>
        <end position="113"/>
    </location>
</feature>
<comment type="catalytic activity">
    <reaction evidence="5 6">
        <text>ATP + H2O = ADP + phosphate + H(+)</text>
        <dbReference type="Rhea" id="RHEA:13065"/>
        <dbReference type="ChEBI" id="CHEBI:15377"/>
        <dbReference type="ChEBI" id="CHEBI:15378"/>
        <dbReference type="ChEBI" id="CHEBI:30616"/>
        <dbReference type="ChEBI" id="CHEBI:43474"/>
        <dbReference type="ChEBI" id="CHEBI:456216"/>
        <dbReference type="EC" id="5.6.2.3"/>
    </reaction>
</comment>
<dbReference type="SMART" id="SM00382">
    <property type="entry name" value="AAA"/>
    <property type="match status" value="1"/>
</dbReference>
<dbReference type="InterPro" id="IPR003593">
    <property type="entry name" value="AAA+_ATPase"/>
</dbReference>
<evidence type="ECO:0000256" key="1">
    <source>
        <dbReference type="ARBA" id="ARBA00001946"/>
    </source>
</evidence>
<dbReference type="InterPro" id="IPR010285">
    <property type="entry name" value="DNA_helicase_pif1-like_DEAD"/>
</dbReference>
<dbReference type="EC" id="5.6.2.3" evidence="6"/>
<dbReference type="RefSeq" id="XP_028880691.1">
    <property type="nucleotide sequence ID" value="XM_029028108.1"/>
</dbReference>
<keyword evidence="6" id="KW-0547">Nucleotide-binding</keyword>
<dbReference type="AlphaFoldDB" id="A0A1X0NPJ6"/>
<evidence type="ECO:0000256" key="5">
    <source>
        <dbReference type="ARBA" id="ARBA00048954"/>
    </source>
</evidence>
<feature type="region of interest" description="Disordered" evidence="7">
    <location>
        <begin position="431"/>
        <end position="459"/>
    </location>
</feature>
<dbReference type="InterPro" id="IPR051055">
    <property type="entry name" value="PIF1_helicase"/>
</dbReference>
<dbReference type="GO" id="GO:0000723">
    <property type="term" value="P:telomere maintenance"/>
    <property type="evidence" value="ECO:0007669"/>
    <property type="project" value="InterPro"/>
</dbReference>
<evidence type="ECO:0000256" key="6">
    <source>
        <dbReference type="RuleBase" id="RU363044"/>
    </source>
</evidence>
<dbReference type="Pfam" id="PF21530">
    <property type="entry name" value="Pif1_2B_dom"/>
    <property type="match status" value="1"/>
</dbReference>
<keyword evidence="4 6" id="KW-0233">DNA recombination</keyword>
<reference evidence="9 10" key="1">
    <citation type="submission" date="2017-03" db="EMBL/GenBank/DDBJ databases">
        <title>An alternative strategy for trypanosome survival in the mammalian bloodstream revealed through genome and transcriptome analysis of the ubiquitous bovine parasite Trypanosoma (Megatrypanum) theileri.</title>
        <authorList>
            <person name="Kelly S."/>
            <person name="Ivens A."/>
            <person name="Mott A."/>
            <person name="O'Neill E."/>
            <person name="Emms D."/>
            <person name="Macleod O."/>
            <person name="Voorheis P."/>
            <person name="Matthews J."/>
            <person name="Matthews K."/>
            <person name="Carrington M."/>
        </authorList>
    </citation>
    <scope>NUCLEOTIDE SEQUENCE [LARGE SCALE GENOMIC DNA]</scope>
    <source>
        <strain evidence="9">Edinburgh</strain>
    </source>
</reference>
<feature type="compositionally biased region" description="Basic and acidic residues" evidence="7">
    <location>
        <begin position="449"/>
        <end position="459"/>
    </location>
</feature>
<dbReference type="SUPFAM" id="SSF52540">
    <property type="entry name" value="P-loop containing nucleoside triphosphate hydrolases"/>
    <property type="match status" value="2"/>
</dbReference>
<feature type="domain" description="AAA+ ATPase" evidence="8">
    <location>
        <begin position="219"/>
        <end position="369"/>
    </location>
</feature>
<comment type="caution">
    <text evidence="9">The sequence shown here is derived from an EMBL/GenBank/DDBJ whole genome shotgun (WGS) entry which is preliminary data.</text>
</comment>
<dbReference type="GO" id="GO:0006310">
    <property type="term" value="P:DNA recombination"/>
    <property type="evidence" value="ECO:0007669"/>
    <property type="project" value="UniProtKB-KW"/>
</dbReference>
<dbReference type="PANTHER" id="PTHR47642:SF7">
    <property type="entry name" value="ATP-DEPENDENT DNA HELICASE PIF1"/>
    <property type="match status" value="1"/>
</dbReference>
<proteinExistence type="inferred from homology"/>
<dbReference type="CDD" id="cd18809">
    <property type="entry name" value="SF1_C_RecD"/>
    <property type="match status" value="1"/>
</dbReference>
<dbReference type="InterPro" id="IPR049163">
    <property type="entry name" value="Pif1-like_2B_dom"/>
</dbReference>
<evidence type="ECO:0000256" key="2">
    <source>
        <dbReference type="ARBA" id="ARBA00009781"/>
    </source>
</evidence>
<feature type="compositionally biased region" description="Low complexity" evidence="7">
    <location>
        <begin position="20"/>
        <end position="40"/>
    </location>
</feature>
<evidence type="ECO:0000259" key="8">
    <source>
        <dbReference type="SMART" id="SM00382"/>
    </source>
</evidence>
<dbReference type="GeneID" id="39987888"/>
<comment type="similarity">
    <text evidence="2">Belongs to the helicase family. PIF1 subfamily.</text>
</comment>
<name>A0A1X0NPJ6_9TRYP</name>
<dbReference type="VEuPathDB" id="TriTrypDB:TM35_000272150"/>
<feature type="compositionally biased region" description="Polar residues" evidence="7">
    <location>
        <begin position="87"/>
        <end position="98"/>
    </location>
</feature>
<keyword evidence="6" id="KW-0234">DNA repair</keyword>
<comment type="cofactor">
    <cofactor evidence="1 6">
        <name>Mg(2+)</name>
        <dbReference type="ChEBI" id="CHEBI:18420"/>
    </cofactor>
</comment>
<dbReference type="Proteomes" id="UP000192257">
    <property type="component" value="Unassembled WGS sequence"/>
</dbReference>
<dbReference type="GO" id="GO:0005524">
    <property type="term" value="F:ATP binding"/>
    <property type="evidence" value="ECO:0007669"/>
    <property type="project" value="UniProtKB-KW"/>
</dbReference>
<accession>A0A1X0NPJ6</accession>
<evidence type="ECO:0000256" key="7">
    <source>
        <dbReference type="SAM" id="MobiDB-lite"/>
    </source>
</evidence>
<evidence type="ECO:0000313" key="9">
    <source>
        <dbReference type="EMBL" id="ORC86625.1"/>
    </source>
</evidence>
<feature type="region of interest" description="Disordered" evidence="7">
    <location>
        <begin position="743"/>
        <end position="770"/>
    </location>
</feature>
<dbReference type="InterPro" id="IPR027417">
    <property type="entry name" value="P-loop_NTPase"/>
</dbReference>
<dbReference type="STRING" id="67003.A0A1X0NPJ6"/>
<gene>
    <name evidence="9" type="ORF">TM35_000272150</name>
</gene>
<comment type="subunit">
    <text evidence="3">Monomer.</text>
</comment>
<sequence length="1039" mass="115805">MWSSAFKTHQCLRTIRQWDNPPQNTNTENNNNNSITPFNPQDIVKQTQNNVSVVSESTAEKEVLEDTVVAQKRQRGEDMCDADSSVIPTLSSIDTNPSPLVKQRCEGNKEKEDSITGEIVVLSEKRLAEEVILIDDDDDDDNDNNNSSNMNNSNEDVMLQEEGVSQVQKDSPASRETESERLNSSQTPKGKSGLALASFLFFNPLSEEQQQIFDLVVNRGRSIFLTGGAGTGKSHLLRSIVAALPKETTFVTATTGIAALNLGGSTIHNFAGCGIIDPQQHSADDVYYTVQRKTRAKRNWRTCSVLVVDEISMMDAWFLDVLEYVARKIRGSREPFGGIQVVFSGDFLQLPPVVKNSKKEARFCFEAKSWCRINPRVCILSRCFRQKDGVFFGMLNEMRRGALTATSLALLTSLSITTTVRYVKEEGKEVKKEKEVKEEEEKEEENEKEEGTGEVKTEKRRCGGGEVATIVEGDIRAGRERYDGFTILRARRAEVEAMNMDRFNELTTKIVTYNGFHRGEGRFPTDLPQLVSLRVGCRVMLLKNLDVSLGLVNGSVGTLEKLIDTSNVRDFAHRTTPGDLRLLATHGFLPVVRFETYDSSGTNKTSGGRLVMIEPHRWTVLQGEREVSCSIQIPLQLAYAITIHKSQGMSLSHVNVDFKGIFEEGQAYVALSRCCDMSNLVIENFDACRVNPNVKALAYYKALDDAAAERKRKEAEDEEEEILKNGGSVYPWGVRDFHYIDNEYSGNNNNNNNNEEDDDDGDESSKNTPQEMYWKKSATAIIEDIRRRLTPTFVMLSTIRLRVLSATERATSLKGALFVMDTTSLFALASSMNSAEMYENLFLKQQNMIRVPRVVKDELLQTVSLAEVSEVRSTPTVRLSFSSARSNSPTTAMDYQSAAEMAAATLSVMEDAKNEFVLDEQREGESRPLPPILPQWEAFPLFSNTSSAHLSTVGNSGVSSLSHTFCDGLHTVGGHGLEVNENSVMRQVQLLEFCCYLMEKYGSHCGVFICTESMELAAHALSVGLRVCSLSYLCPSERA</sequence>
<evidence type="ECO:0000313" key="10">
    <source>
        <dbReference type="Proteomes" id="UP000192257"/>
    </source>
</evidence>
<feature type="region of interest" description="Disordered" evidence="7">
    <location>
        <begin position="15"/>
        <end position="40"/>
    </location>
</feature>
<keyword evidence="6" id="KW-0227">DNA damage</keyword>
<dbReference type="CDD" id="cd18037">
    <property type="entry name" value="DEXSc_Pif1_like"/>
    <property type="match status" value="1"/>
</dbReference>
<keyword evidence="6 9" id="KW-0347">Helicase</keyword>
<dbReference type="OrthoDB" id="272985at2759"/>